<evidence type="ECO:0000313" key="3">
    <source>
        <dbReference type="EnsemblMetazoa" id="GBRI008167-PA"/>
    </source>
</evidence>
<dbReference type="PANTHER" id="PTHR28541:SF1">
    <property type="entry name" value="DDB1- AND CUL4-ASSOCIATED FACTOR 15"/>
    <property type="match status" value="1"/>
</dbReference>
<feature type="compositionally biased region" description="Low complexity" evidence="1">
    <location>
        <begin position="613"/>
        <end position="626"/>
    </location>
</feature>
<feature type="compositionally biased region" description="Polar residues" evidence="1">
    <location>
        <begin position="589"/>
        <end position="612"/>
    </location>
</feature>
<proteinExistence type="predicted"/>
<reference evidence="3" key="2">
    <citation type="submission" date="2020-05" db="UniProtKB">
        <authorList>
            <consortium name="EnsemblMetazoa"/>
        </authorList>
    </citation>
    <scope>IDENTIFICATION</scope>
    <source>
        <strain evidence="3">IAEA</strain>
    </source>
</reference>
<feature type="region of interest" description="Disordered" evidence="1">
    <location>
        <begin position="589"/>
        <end position="626"/>
    </location>
</feature>
<feature type="compositionally biased region" description="Acidic residues" evidence="1">
    <location>
        <begin position="10"/>
        <end position="30"/>
    </location>
</feature>
<dbReference type="InterPro" id="IPR038914">
    <property type="entry name" value="DCAF15"/>
</dbReference>
<dbReference type="Pfam" id="PF14939">
    <property type="entry name" value="DCAF15_WD40"/>
    <property type="match status" value="1"/>
</dbReference>
<dbReference type="PANTHER" id="PTHR28541">
    <property type="entry name" value="DDB1- AND CUL4-ASSOCIATED FACTOR 15"/>
    <property type="match status" value="1"/>
</dbReference>
<dbReference type="CDD" id="cd20917">
    <property type="entry name" value="DCAF15-NTD"/>
    <property type="match status" value="1"/>
</dbReference>
<reference evidence="4" key="1">
    <citation type="submission" date="2014-03" db="EMBL/GenBank/DDBJ databases">
        <authorList>
            <person name="Aksoy S."/>
            <person name="Warren W."/>
            <person name="Wilson R.K."/>
        </authorList>
    </citation>
    <scope>NUCLEOTIDE SEQUENCE [LARGE SCALE GENOMIC DNA]</scope>
    <source>
        <strain evidence="4">IAEA</strain>
    </source>
</reference>
<dbReference type="GO" id="GO:0080008">
    <property type="term" value="C:Cul4-RING E3 ubiquitin ligase complex"/>
    <property type="evidence" value="ECO:0007669"/>
    <property type="project" value="TreeGrafter"/>
</dbReference>
<organism evidence="3 4">
    <name type="scientific">Glossina brevipalpis</name>
    <dbReference type="NCBI Taxonomy" id="37001"/>
    <lineage>
        <taxon>Eukaryota</taxon>
        <taxon>Metazoa</taxon>
        <taxon>Ecdysozoa</taxon>
        <taxon>Arthropoda</taxon>
        <taxon>Hexapoda</taxon>
        <taxon>Insecta</taxon>
        <taxon>Pterygota</taxon>
        <taxon>Neoptera</taxon>
        <taxon>Endopterygota</taxon>
        <taxon>Diptera</taxon>
        <taxon>Brachycera</taxon>
        <taxon>Muscomorpha</taxon>
        <taxon>Hippoboscoidea</taxon>
        <taxon>Glossinidae</taxon>
        <taxon>Glossina</taxon>
    </lineage>
</organism>
<evidence type="ECO:0000313" key="4">
    <source>
        <dbReference type="Proteomes" id="UP000091820"/>
    </source>
</evidence>
<feature type="region of interest" description="Disordered" evidence="1">
    <location>
        <begin position="459"/>
        <end position="491"/>
    </location>
</feature>
<accession>A0A1A9W6P0</accession>
<dbReference type="CDD" id="cd20913">
    <property type="entry name" value="DCAF15-CTD"/>
    <property type="match status" value="1"/>
</dbReference>
<dbReference type="AlphaFoldDB" id="A0A1A9W6P0"/>
<feature type="domain" description="DDB1- and CUL4-associated factor 15 WD40 repeat-containing" evidence="2">
    <location>
        <begin position="81"/>
        <end position="314"/>
    </location>
</feature>
<sequence>MDRNYSELSSSDDEELDEFSMSDSTDDIEYESEKQPATMSNPFLRGEKTKMEMDKKQQTNIVQKLINREYSGKPMFFYRHERPFYNVVPNRLSFCLKYIVPSQLLDGQVFMGLTLCGQFLVSYSVCCNDNATTNNYSLAMGYKYTLHFWIYQPFKSLRSFYKCCLFDDHGVDNMKNVSIIQWKCTDPRILIVHGASEDENEESYITYVKVPKLGCVDCIKLRGSEEEGDKIYILLFNLSQYNASMHFPFFSYFPKLQIIVFSRQSLCLKCNLTVHTKYSTTETDLKFNPYTHLLCPERILIISNGFFHMLHISIDSANQQRQQCIQDAATNNQNSMTTLVLRPLLEISQDPFSQDGLIPSNGTSDQQYIASGCKNGNEVNNLKVNESTGKPKNSINIVASIIDDFADFETDSASTPSEHNPLQNMPTDLRNSPFSITKNSCEELILNCNPIASSRSNVNPGMVGNSSISSKISSNSPKNNTNKTQRKTPQRHRIVTKPFRRGVYTFFSNTAIPSTSLTSGEATNSTNNDKAATYEFSEDNEKCEKISILRKRRLAERKYEFSEDNSENIIPFTKIRTSSSFSSFFSNANTDNSHSSRRNQSVNHLPNNSPYASPTSSPHSYNSSAPSNVQYEMARHCTPPAALSPLHRTCTSPLSFRSPPYTSVMRSPSRHLTTANIYCNQKSPQQTAVLPATPAAQYVLNFKSPSVMSSLPLSMSKRSHLDVMTGSVSPNNQLSFLSPRREELRTMEVPLHGGMSEKPICTKKFQRRYVEEDDAASVITSEEDDCISPGYHTLLPLEVHGSCYSEMQMISKASYQQLCCTSVIIEQHSFDIETFTYYVICTLCQKNQKIYDFFHDWAYEMINICPLTRTVFCLLMAQFSCREEGSSCPNCSRKLNCAFHRHQYECRVLFAWNMVSGEWEVLDFGELYEHTLSDKLTSLGNDNRNKYSPQSSLSQKAKMLAREMSHTLSKLPDYTCNLRVLDSNIKRSKNSITDYDNMVEFHQKKRTCSRY</sequence>
<evidence type="ECO:0000259" key="2">
    <source>
        <dbReference type="Pfam" id="PF14939"/>
    </source>
</evidence>
<dbReference type="VEuPathDB" id="VectorBase:GBRI008167"/>
<protein>
    <recommendedName>
        <fullName evidence="2">DDB1- and CUL4-associated factor 15 WD40 repeat-containing domain-containing protein</fullName>
    </recommendedName>
</protein>
<feature type="compositionally biased region" description="Low complexity" evidence="1">
    <location>
        <begin position="465"/>
        <end position="483"/>
    </location>
</feature>
<dbReference type="InterPro" id="IPR047319">
    <property type="entry name" value="DCAF15_C"/>
</dbReference>
<dbReference type="GO" id="GO:0016567">
    <property type="term" value="P:protein ubiquitination"/>
    <property type="evidence" value="ECO:0007669"/>
    <property type="project" value="InterPro"/>
</dbReference>
<keyword evidence="4" id="KW-1185">Reference proteome</keyword>
<feature type="region of interest" description="Disordered" evidence="1">
    <location>
        <begin position="1"/>
        <end position="46"/>
    </location>
</feature>
<dbReference type="EnsemblMetazoa" id="GBRI008167-RA">
    <property type="protein sequence ID" value="GBRI008167-PA"/>
    <property type="gene ID" value="GBRI008167"/>
</dbReference>
<name>A0A1A9W6P0_9MUSC</name>
<evidence type="ECO:0000256" key="1">
    <source>
        <dbReference type="SAM" id="MobiDB-lite"/>
    </source>
</evidence>
<dbReference type="InterPro" id="IPR032734">
    <property type="entry name" value="DCAF15_WD40"/>
</dbReference>
<dbReference type="Proteomes" id="UP000091820">
    <property type="component" value="Unassembled WGS sequence"/>
</dbReference>